<dbReference type="GO" id="GO:0005085">
    <property type="term" value="F:guanyl-nucleotide exchange factor activity"/>
    <property type="evidence" value="ECO:0007669"/>
    <property type="project" value="InterPro"/>
</dbReference>
<reference evidence="2 3" key="1">
    <citation type="submission" date="2012-10" db="EMBL/GenBank/DDBJ databases">
        <authorList>
            <person name="Zafar N."/>
            <person name="Inman J."/>
            <person name="Hall N."/>
            <person name="Lorenzi H."/>
            <person name="Caler E."/>
        </authorList>
    </citation>
    <scope>NUCLEOTIDE SEQUENCE [LARGE SCALE GENOMIC DNA]</scope>
    <source>
        <strain evidence="2 3">IP1</strain>
    </source>
</reference>
<dbReference type="AlphaFoldDB" id="A0A0A1UG70"/>
<dbReference type="PANTHER" id="PTHR12673:SF263">
    <property type="entry name" value="PLECKSTRIN DOMAIN-CONTAINING PROTEIN"/>
    <property type="match status" value="1"/>
</dbReference>
<dbReference type="InterPro" id="IPR000219">
    <property type="entry name" value="DH_dom"/>
</dbReference>
<evidence type="ECO:0000259" key="1">
    <source>
        <dbReference type="PROSITE" id="PS50010"/>
    </source>
</evidence>
<gene>
    <name evidence="2" type="ORF">EIN_047900</name>
</gene>
<sequence length="233" mass="26994">GILHNFFDVPMTKMYSIYVNHVEDAIKIFNKLSTTNKSVKELVETFAQTGIFVPTVLLLPIQHPLRYVLHLEQIVKSMPKYLTETKQISIALEKIRKIAHDIEKNKKVSDNKKALELWSTRFDLSPFPNPNREYVTEFPQVLATENKDATVYSLVILSDIALLVRNIGKSTKEKWKVKAFLLSDWKMKEFKDNKITLAKQKSDKTIILRCTKIKDTELLAQIIKNPSKYILKC</sequence>
<dbReference type="Gene3D" id="1.20.900.10">
    <property type="entry name" value="Dbl homology (DH) domain"/>
    <property type="match status" value="1"/>
</dbReference>
<evidence type="ECO:0000313" key="3">
    <source>
        <dbReference type="Proteomes" id="UP000014680"/>
    </source>
</evidence>
<dbReference type="EMBL" id="KB206215">
    <property type="protein sequence ID" value="ELP94477.1"/>
    <property type="molecule type" value="Genomic_DNA"/>
</dbReference>
<proteinExistence type="predicted"/>
<protein>
    <recommendedName>
        <fullName evidence="1">DH domain-containing protein</fullName>
    </recommendedName>
</protein>
<accession>A0A0A1UG70</accession>
<dbReference type="InterPro" id="IPR051092">
    <property type="entry name" value="FYVE_RhoGEF_PH"/>
</dbReference>
<dbReference type="PROSITE" id="PS50010">
    <property type="entry name" value="DH_2"/>
    <property type="match status" value="1"/>
</dbReference>
<dbReference type="VEuPathDB" id="AmoebaDB:EIN_047900"/>
<dbReference type="SUPFAM" id="SSF48065">
    <property type="entry name" value="DBL homology domain (DH-domain)"/>
    <property type="match status" value="1"/>
</dbReference>
<dbReference type="GO" id="GO:0005737">
    <property type="term" value="C:cytoplasm"/>
    <property type="evidence" value="ECO:0007669"/>
    <property type="project" value="TreeGrafter"/>
</dbReference>
<dbReference type="Pfam" id="PF00621">
    <property type="entry name" value="RhoGEF"/>
    <property type="match status" value="1"/>
</dbReference>
<dbReference type="Proteomes" id="UP000014680">
    <property type="component" value="Unassembled WGS sequence"/>
</dbReference>
<dbReference type="RefSeq" id="XP_004261248.1">
    <property type="nucleotide sequence ID" value="XM_004261200.1"/>
</dbReference>
<feature type="non-terminal residue" evidence="2">
    <location>
        <position position="1"/>
    </location>
</feature>
<name>A0A0A1UG70_ENTIV</name>
<evidence type="ECO:0000313" key="2">
    <source>
        <dbReference type="EMBL" id="ELP94477.1"/>
    </source>
</evidence>
<feature type="domain" description="DH" evidence="1">
    <location>
        <begin position="1"/>
        <end position="105"/>
    </location>
</feature>
<dbReference type="InterPro" id="IPR035899">
    <property type="entry name" value="DBL_dom_sf"/>
</dbReference>
<keyword evidence="3" id="KW-1185">Reference proteome</keyword>
<dbReference type="GeneID" id="14893390"/>
<dbReference type="KEGG" id="eiv:EIN_047900"/>
<dbReference type="PANTHER" id="PTHR12673">
    <property type="entry name" value="FACIOGENITAL DYSPLASIA PROTEIN"/>
    <property type="match status" value="1"/>
</dbReference>
<organism evidence="2 3">
    <name type="scientific">Entamoeba invadens IP1</name>
    <dbReference type="NCBI Taxonomy" id="370355"/>
    <lineage>
        <taxon>Eukaryota</taxon>
        <taxon>Amoebozoa</taxon>
        <taxon>Evosea</taxon>
        <taxon>Archamoebae</taxon>
        <taxon>Mastigamoebida</taxon>
        <taxon>Entamoebidae</taxon>
        <taxon>Entamoeba</taxon>
    </lineage>
</organism>